<accession>A0A8J7M1D6</accession>
<reference evidence="3" key="1">
    <citation type="submission" date="2020-12" db="EMBL/GenBank/DDBJ databases">
        <title>Geomonas sp. Red875, isolated from river sediment.</title>
        <authorList>
            <person name="Xu Z."/>
            <person name="Zhang Z."/>
            <person name="Masuda Y."/>
            <person name="Itoh H."/>
            <person name="Senoo K."/>
        </authorList>
    </citation>
    <scope>NUCLEOTIDE SEQUENCE</scope>
    <source>
        <strain evidence="3">Red875</strain>
    </source>
</reference>
<feature type="region of interest" description="Disordered" evidence="1">
    <location>
        <begin position="51"/>
        <end position="78"/>
    </location>
</feature>
<proteinExistence type="predicted"/>
<feature type="compositionally biased region" description="Basic residues" evidence="1">
    <location>
        <begin position="59"/>
        <end position="72"/>
    </location>
</feature>
<evidence type="ECO:0000313" key="3">
    <source>
        <dbReference type="EMBL" id="MBJ6726857.1"/>
    </source>
</evidence>
<evidence type="ECO:0000313" key="4">
    <source>
        <dbReference type="Proteomes" id="UP000636888"/>
    </source>
</evidence>
<keyword evidence="2" id="KW-0732">Signal</keyword>
<dbReference type="RefSeq" id="WP_199385774.1">
    <property type="nucleotide sequence ID" value="NZ_JAEMHM010000018.1"/>
</dbReference>
<organism evidence="3 4">
    <name type="scientific">Geomesophilobacter sediminis</name>
    <dbReference type="NCBI Taxonomy" id="2798584"/>
    <lineage>
        <taxon>Bacteria</taxon>
        <taxon>Pseudomonadati</taxon>
        <taxon>Thermodesulfobacteriota</taxon>
        <taxon>Desulfuromonadia</taxon>
        <taxon>Geobacterales</taxon>
        <taxon>Geobacteraceae</taxon>
        <taxon>Geomesophilobacter</taxon>
    </lineage>
</organism>
<dbReference type="EMBL" id="JAEMHM010000018">
    <property type="protein sequence ID" value="MBJ6726857.1"/>
    <property type="molecule type" value="Genomic_DNA"/>
</dbReference>
<comment type="caution">
    <text evidence="3">The sequence shown here is derived from an EMBL/GenBank/DDBJ whole genome shotgun (WGS) entry which is preliminary data.</text>
</comment>
<sequence length="78" mass="8696">MIKEFSAAFVGVTFMAGVAGAVDVNINVNATQPQVTPVRQVTVVKEEKVIVREKEKQDHGKHKGHKKHHKEGKHKDKD</sequence>
<keyword evidence="4" id="KW-1185">Reference proteome</keyword>
<dbReference type="AlphaFoldDB" id="A0A8J7M1D6"/>
<protein>
    <submittedName>
        <fullName evidence="3">Uncharacterized protein</fullName>
    </submittedName>
</protein>
<dbReference type="Proteomes" id="UP000636888">
    <property type="component" value="Unassembled WGS sequence"/>
</dbReference>
<evidence type="ECO:0000256" key="2">
    <source>
        <dbReference type="SAM" id="SignalP"/>
    </source>
</evidence>
<name>A0A8J7M1D6_9BACT</name>
<feature type="chain" id="PRO_5035277475" evidence="2">
    <location>
        <begin position="22"/>
        <end position="78"/>
    </location>
</feature>
<evidence type="ECO:0000256" key="1">
    <source>
        <dbReference type="SAM" id="MobiDB-lite"/>
    </source>
</evidence>
<gene>
    <name evidence="3" type="ORF">JFN93_19275</name>
</gene>
<feature type="signal peptide" evidence="2">
    <location>
        <begin position="1"/>
        <end position="21"/>
    </location>
</feature>